<dbReference type="AlphaFoldDB" id="A0A482IQQ4"/>
<gene>
    <name evidence="1" type="ORF">DDF84_009290</name>
</gene>
<evidence type="ECO:0000313" key="2">
    <source>
        <dbReference type="Proteomes" id="UP000253772"/>
    </source>
</evidence>
<proteinExistence type="predicted"/>
<dbReference type="Proteomes" id="UP000253772">
    <property type="component" value="Chromosome c1"/>
</dbReference>
<sequence>MDWQHERDKCALLARRKLGHQLQIARKLALIVAIKLKDRRLGFNVDKTWSKQHQAPGVLRLGPCPIETSRGLHNRLQYVSDRKVDDNQLLFLVGDLLQREKRVEARLLECHLIGWQETLGR</sequence>
<reference evidence="1 2" key="1">
    <citation type="submission" date="2019-03" db="EMBL/GenBank/DDBJ databases">
        <title>Comparative insights into the high quality Complete genome sequence of highly metal resistant Cupriavidus metallidurans strain BS1 isolated from a gold-copper mine.</title>
        <authorList>
            <person name="Mazhar H.S."/>
            <person name="Rensing C."/>
        </authorList>
    </citation>
    <scope>NUCLEOTIDE SEQUENCE [LARGE SCALE GENOMIC DNA]</scope>
    <source>
        <strain evidence="1 2">BS1</strain>
    </source>
</reference>
<protein>
    <submittedName>
        <fullName evidence="1">Uncharacterized protein</fullName>
    </submittedName>
</protein>
<name>A0A482IQQ4_9BURK</name>
<accession>A0A482IQQ4</accession>
<dbReference type="EMBL" id="CP037900">
    <property type="protein sequence ID" value="QBP09943.1"/>
    <property type="molecule type" value="Genomic_DNA"/>
</dbReference>
<organism evidence="1 2">
    <name type="scientific">Cupriavidus metallidurans</name>
    <dbReference type="NCBI Taxonomy" id="119219"/>
    <lineage>
        <taxon>Bacteria</taxon>
        <taxon>Pseudomonadati</taxon>
        <taxon>Pseudomonadota</taxon>
        <taxon>Betaproteobacteria</taxon>
        <taxon>Burkholderiales</taxon>
        <taxon>Burkholderiaceae</taxon>
        <taxon>Cupriavidus</taxon>
    </lineage>
</organism>
<evidence type="ECO:0000313" key="1">
    <source>
        <dbReference type="EMBL" id="QBP09943.1"/>
    </source>
</evidence>